<feature type="disulfide bond" evidence="13">
    <location>
        <begin position="380"/>
        <end position="398"/>
    </location>
</feature>
<dbReference type="Pfam" id="PF00058">
    <property type="entry name" value="Ldl_recept_b"/>
    <property type="match status" value="7"/>
</dbReference>
<dbReference type="Gene3D" id="4.10.400.10">
    <property type="entry name" value="Low-density Lipoprotein Receptor"/>
    <property type="match status" value="19"/>
</dbReference>
<feature type="repeat" description="LDL-receptor class B" evidence="14">
    <location>
        <begin position="862"/>
        <end position="908"/>
    </location>
</feature>
<dbReference type="Gene3D" id="2.10.25.10">
    <property type="entry name" value="Laminin"/>
    <property type="match status" value="5"/>
</dbReference>
<dbReference type="GO" id="GO:0006898">
    <property type="term" value="P:receptor-mediated endocytosis"/>
    <property type="evidence" value="ECO:0007669"/>
    <property type="project" value="TreeGrafter"/>
</dbReference>
<dbReference type="GO" id="GO:0043235">
    <property type="term" value="C:receptor complex"/>
    <property type="evidence" value="ECO:0007669"/>
    <property type="project" value="TreeGrafter"/>
</dbReference>
<dbReference type="Gene3D" id="2.120.10.30">
    <property type="entry name" value="TolB, C-terminal domain"/>
    <property type="match status" value="3"/>
</dbReference>
<evidence type="ECO:0000256" key="9">
    <source>
        <dbReference type="ARBA" id="ARBA00023157"/>
    </source>
</evidence>
<organism evidence="16 17">
    <name type="scientific">Lottia gigantea</name>
    <name type="common">Giant owl limpet</name>
    <dbReference type="NCBI Taxonomy" id="225164"/>
    <lineage>
        <taxon>Eukaryota</taxon>
        <taxon>Metazoa</taxon>
        <taxon>Spiralia</taxon>
        <taxon>Lophotrochozoa</taxon>
        <taxon>Mollusca</taxon>
        <taxon>Gastropoda</taxon>
        <taxon>Patellogastropoda</taxon>
        <taxon>Lottioidea</taxon>
        <taxon>Lottiidae</taxon>
        <taxon>Lottia</taxon>
    </lineage>
</organism>
<feature type="disulfide bond" evidence="13">
    <location>
        <begin position="680"/>
        <end position="695"/>
    </location>
</feature>
<dbReference type="CDD" id="cd00054">
    <property type="entry name" value="EGF_CA"/>
    <property type="match status" value="2"/>
</dbReference>
<evidence type="ECO:0000256" key="7">
    <source>
        <dbReference type="ARBA" id="ARBA00022989"/>
    </source>
</evidence>
<keyword evidence="6" id="KW-0677">Repeat</keyword>
<feature type="domain" description="EGF-like" evidence="15">
    <location>
        <begin position="739"/>
        <end position="778"/>
    </location>
</feature>
<feature type="disulfide bond" evidence="13">
    <location>
        <begin position="1267"/>
        <end position="1285"/>
    </location>
</feature>
<feature type="repeat" description="LDL-receptor class B" evidence="14">
    <location>
        <begin position="1808"/>
        <end position="1851"/>
    </location>
</feature>
<evidence type="ECO:0000256" key="2">
    <source>
        <dbReference type="ARBA" id="ARBA00022536"/>
    </source>
</evidence>
<feature type="domain" description="EGF-like" evidence="15">
    <location>
        <begin position="2056"/>
        <end position="2091"/>
    </location>
</feature>
<dbReference type="CDD" id="cd00112">
    <property type="entry name" value="LDLa"/>
    <property type="match status" value="18"/>
</dbReference>
<evidence type="ECO:0000256" key="6">
    <source>
        <dbReference type="ARBA" id="ARBA00022737"/>
    </source>
</evidence>
<dbReference type="Gene3D" id="4.10.1220.10">
    <property type="entry name" value="EGF-type module"/>
    <property type="match status" value="1"/>
</dbReference>
<dbReference type="PROSITE" id="PS01209">
    <property type="entry name" value="LDLRA_1"/>
    <property type="match status" value="11"/>
</dbReference>
<keyword evidence="8" id="KW-0472">Membrane</keyword>
<keyword evidence="11" id="KW-0325">Glycoprotein</keyword>
<dbReference type="GO" id="GO:0016324">
    <property type="term" value="C:apical plasma membrane"/>
    <property type="evidence" value="ECO:0007669"/>
    <property type="project" value="TreeGrafter"/>
</dbReference>
<keyword evidence="7" id="KW-1133">Transmembrane helix</keyword>
<dbReference type="CTD" id="20234724"/>
<evidence type="ECO:0000256" key="14">
    <source>
        <dbReference type="PROSITE-ProRule" id="PRU00461"/>
    </source>
</evidence>
<feature type="disulfide bond" evidence="12">
    <location>
        <begin position="2008"/>
        <end position="2017"/>
    </location>
</feature>
<feature type="disulfide bond" evidence="12">
    <location>
        <begin position="783"/>
        <end position="793"/>
    </location>
</feature>
<dbReference type="GO" id="GO:0005509">
    <property type="term" value="F:calcium ion binding"/>
    <property type="evidence" value="ECO:0007669"/>
    <property type="project" value="InterPro"/>
</dbReference>
<dbReference type="FunFam" id="4.10.400.10:FF:000002">
    <property type="entry name" value="Low-density lipoprotein receptor-related protein 1"/>
    <property type="match status" value="1"/>
</dbReference>
<feature type="disulfide bond" evidence="13">
    <location>
        <begin position="409"/>
        <end position="421"/>
    </location>
</feature>
<dbReference type="SUPFAM" id="SSF57196">
    <property type="entry name" value="EGF/Laminin"/>
    <property type="match status" value="2"/>
</dbReference>
<feature type="disulfide bond" evidence="13">
    <location>
        <begin position="1390"/>
        <end position="1408"/>
    </location>
</feature>
<feature type="disulfide bond" evidence="13">
    <location>
        <begin position="1383"/>
        <end position="1395"/>
    </location>
</feature>
<dbReference type="InterPro" id="IPR000742">
    <property type="entry name" value="EGF"/>
</dbReference>
<dbReference type="SMART" id="SM00181">
    <property type="entry name" value="EGF"/>
    <property type="match status" value="10"/>
</dbReference>
<dbReference type="EMBL" id="KB201370">
    <property type="protein sequence ID" value="ESO96764.1"/>
    <property type="molecule type" value="Genomic_DNA"/>
</dbReference>
<dbReference type="SUPFAM" id="SSF63825">
    <property type="entry name" value="YWTD domain"/>
    <property type="match status" value="3"/>
</dbReference>
<evidence type="ECO:0000259" key="15">
    <source>
        <dbReference type="PROSITE" id="PS50026"/>
    </source>
</evidence>
<feature type="disulfide bond" evidence="13">
    <location>
        <begin position="628"/>
        <end position="646"/>
    </location>
</feature>
<feature type="disulfide bond" evidence="13">
    <location>
        <begin position="558"/>
        <end position="573"/>
    </location>
</feature>
<feature type="disulfide bond" evidence="13">
    <location>
        <begin position="621"/>
        <end position="633"/>
    </location>
</feature>
<dbReference type="PROSITE" id="PS51120">
    <property type="entry name" value="LDLRB"/>
    <property type="match status" value="9"/>
</dbReference>
<sequence>MLTKDYFVSISAYTEFLMFSKVTGIDSVSMSRIPSKNPPFKPITNETMQNVIGLAYDYKGNRLYFSDIQRGDIQSVSFNGSDLQIVKEGVGSAEGLVFDSKNNNLYFTSYTKSSINRIDFDSDKQELEILIQLSENDHPRAIVLHSCQSRIFWTNWNNENPRIQRSFLDGFGVESIITERIETPNGLAIDNRAEKLYWSDARLDKIERCNLDGTDRMVIVTSIPQHAFGLTVYGDYMYWTDWMLRAVLRANKYDGSEITWLVKNIERQPMGIIAVAEDADNCTLSPCYNNTYGCEGECITNEKGLPYCVCPPGKFLLPDGRRCATEKNLNCNMTDYVCEDGRMCITIEKTCNGVRDCIDASDESEQYCKTRKCPADYYSCNNTRCVYLDKICNGINDCGDNSDEKQCPCGADEFQCDSGMCISNKYRCDRDDDCPDFSDEKNCNLNCTDVEMDGHKVHDLIPCKKTSACIFEIWKCDGTNDCWDNSDEENCNNTSRPSDCPPNSFNCTSGVCIPMQWKCDKDFDCADLSDEADCKYTCSENEQFACADSTCLPKTWQCDGHPDCPDGSDEVGCDKRQCKEDEFMCTSTGKCIPITWVCDGDTDCQNDEDEPSNCSKSNVLCEDNEFQCLNRKCIPHTFFCDRDDDCGDNSDEAHCLYPACKPDQFKCVERGLCIDESDRCNGLYDCPDHSDEMNCTVESPCGGDKSKHLCSNGLCIDDSNVCNGRNDCGDYSDEPPNCGINECEGNHLCNHQCKDKKIGYECDCKPGYTLRADDRTCQDVNECNTTFPCTHYCHNTIGSYHCSCATGYTLSNHRNCKTNKPAELILSNRYYIRNVSLPWGNTSILKDTLENAVALDVDYKSNYIYWSDISSRSSSINRMRKNDTKGTIEVLHKTTVRNPDGIAVDWVGNNLYWCDKTTDTIEVSQLNGKYRRILVREGLQEPRGLEVFPSKGVLFYTDWGDNHHIGRVWMDGSKHETIIKDNLGWPNALTIDYVTEKIIWADGSLDYIAMANLDGSGRRIIVSESQRVPHIFDLATFENFIYWTDWEHMGIFYANKFTGANVSQLMSFVHKPMGLQIYHPLKQVMLEKDPCEKKGCSHLCLLRPRKGNLDDLESVCSCPENFHLSKDNKQCISNCTSAQFLCQESSKCIPSWWKCDGHDDCGDGSDEPPNCAKYHCLRTGFFQCKSATSSNDCIPPGLICNGVKDCKDESDEFDCKSFPCLDHHFKCRADDKCIPEFQKCDGNKTCSDGEDEKDCPMRTCSANQFQCNNGLCVPYVWKCDKDDDCGDSSDEPHNCTLLACKDKHIKCNKSGRCIPEAWQCDGDRDCGEDDKSDEDPELCHTRTCDPTYFACTNSHCIPGRWKCDGYDDCRDNSDEIDCDPRNCSESEWQCNIGKCIHKNLRCNKEINCEDGSDEVDCQNITCDADEFTCKNIKHCIPVGWQCDGDTDCADGTDEWNCSKYNRTCTEHEYKCKNSICLSALWQCDGDNDCGDNSDEQDCENYTCTPGRFRCRQDHICIWNNMVCDGKLDCKHGEDENTTLCKLTQFLTWIHCGELLCISAHKVCDNHPDCKDGSDELEKFCNTTTCAIRNGGCEQNCEEIYSRVVCSCNDGYRLRKDGTHCMRFNPCKEFGVCSQLCESNDFKPKCSCDKGFIAVANSSCIADGKQDITLYVKLLDLTMVTNDDFYQNTHNHIVAMDVDVSRKDWLAFTVVLSKNHTWIVNSMKIPKGQITFKPNGKRPKRDTSNVSISLVCFADIRGLTADWIGEHIYWTEGTTHSIKVAQYDGKQANTIVKDNLEDPQDIVVHPKDKQLFWSDLGLRPRIERSNLDGSNRTVIVSEDLSWPNGLAVDYYNERLYWADTKKYTIESVDLNGDDRRVIHKLNASDPPYKLEVFENFIYVLTYKNFDVLRMHKFGKPDQVLKKMYESSDKIQAVVILQENKQKKSNTCVETQMCFNDWSEKGHSCKCPDNSELEDKKCSFQKEKDTCQPGYCHNNGTCSKNVHNKLKCDCSSQYSGERCEHNTTEKCAHCFNEATCETEASGYVRCHCQPGFVGVHCNQCEDLHCYNGGVCHHDKNNTAYCSCLPGYHTPNCARSIQNCDEICQSTVEDKGSIQSLSTGRY</sequence>
<keyword evidence="5" id="KW-0732">Signal</keyword>
<dbReference type="PROSITE" id="PS00010">
    <property type="entry name" value="ASX_HYDROXYL"/>
    <property type="match status" value="2"/>
</dbReference>
<dbReference type="InterPro" id="IPR000033">
    <property type="entry name" value="LDLR_classB_rpt"/>
</dbReference>
<dbReference type="FunFam" id="4.10.400.10:FF:000034">
    <property type="entry name" value="Low-density lipoprotein receptor-related protein 2"/>
    <property type="match status" value="2"/>
</dbReference>
<dbReference type="OrthoDB" id="72419at2759"/>
<keyword evidence="3" id="KW-0254">Endocytosis</keyword>
<dbReference type="PROSITE" id="PS50026">
    <property type="entry name" value="EGF_3"/>
    <property type="match status" value="4"/>
</dbReference>
<dbReference type="FunFam" id="2.120.10.30:FF:000241">
    <property type="entry name" value="Low-density lipoprotein receptor-related protein 6"/>
    <property type="match status" value="1"/>
</dbReference>
<feature type="domain" description="EGF-like" evidence="15">
    <location>
        <begin position="779"/>
        <end position="817"/>
    </location>
</feature>
<keyword evidence="2 12" id="KW-0245">EGF-like domain</keyword>
<feature type="disulfide bond" evidence="13">
    <location>
        <begin position="546"/>
        <end position="564"/>
    </location>
</feature>
<accession>V4C597</accession>
<feature type="disulfide bond" evidence="13">
    <location>
        <begin position="1402"/>
        <end position="1417"/>
    </location>
</feature>
<evidence type="ECO:0000256" key="5">
    <source>
        <dbReference type="ARBA" id="ARBA00022729"/>
    </source>
</evidence>
<feature type="disulfide bond" evidence="13">
    <location>
        <begin position="1260"/>
        <end position="1272"/>
    </location>
</feature>
<evidence type="ECO:0000256" key="10">
    <source>
        <dbReference type="ARBA" id="ARBA00023170"/>
    </source>
</evidence>
<feature type="disulfide bond" evidence="13">
    <location>
        <begin position="416"/>
        <end position="434"/>
    </location>
</feature>
<feature type="repeat" description="LDL-receptor class B" evidence="14">
    <location>
        <begin position="194"/>
        <end position="236"/>
    </location>
</feature>
<dbReference type="GeneID" id="20234724"/>
<feature type="disulfide bond" evidence="13">
    <location>
        <begin position="1471"/>
        <end position="1489"/>
    </location>
</feature>
<feature type="disulfide bond" evidence="13">
    <location>
        <begin position="1344"/>
        <end position="1356"/>
    </location>
</feature>
<evidence type="ECO:0000256" key="12">
    <source>
        <dbReference type="PROSITE-ProRule" id="PRU00076"/>
    </source>
</evidence>
<dbReference type="SUPFAM" id="SSF57184">
    <property type="entry name" value="Growth factor receptor domain"/>
    <property type="match status" value="1"/>
</dbReference>
<evidence type="ECO:0000256" key="13">
    <source>
        <dbReference type="PROSITE-ProRule" id="PRU00124"/>
    </source>
</evidence>
<dbReference type="InterPro" id="IPR001881">
    <property type="entry name" value="EGF-like_Ca-bd_dom"/>
</dbReference>
<dbReference type="InterPro" id="IPR036055">
    <property type="entry name" value="LDL_receptor-like_sf"/>
</dbReference>
<dbReference type="Pfam" id="PF00057">
    <property type="entry name" value="Ldl_recept_a"/>
    <property type="match status" value="20"/>
</dbReference>
<dbReference type="PANTHER" id="PTHR22722:SF14">
    <property type="entry name" value="MEGALIN, ISOFORM A"/>
    <property type="match status" value="1"/>
</dbReference>
<feature type="disulfide bond" evidence="13">
    <location>
        <begin position="1442"/>
        <end position="1457"/>
    </location>
</feature>
<dbReference type="KEGG" id="lgi:LOTGIDRAFT_143634"/>
<keyword evidence="4" id="KW-0812">Transmembrane</keyword>
<dbReference type="SUPFAM" id="SSF57424">
    <property type="entry name" value="LDL receptor-like module"/>
    <property type="match status" value="21"/>
</dbReference>
<dbReference type="PRINTS" id="PR00261">
    <property type="entry name" value="LDLRECEPTOR"/>
</dbReference>
<dbReference type="SMART" id="SM00179">
    <property type="entry name" value="EGF_CA"/>
    <property type="match status" value="4"/>
</dbReference>
<feature type="disulfide bond" evidence="13">
    <location>
        <begin position="373"/>
        <end position="385"/>
    </location>
</feature>
<keyword evidence="9 12" id="KW-1015">Disulfide bond</keyword>
<dbReference type="SMART" id="SM00192">
    <property type="entry name" value="LDLa"/>
    <property type="match status" value="21"/>
</dbReference>
<dbReference type="SMART" id="SM00135">
    <property type="entry name" value="LY"/>
    <property type="match status" value="13"/>
</dbReference>
<keyword evidence="10" id="KW-0675">Receptor</keyword>
<feature type="disulfide bond" evidence="13">
    <location>
        <begin position="1483"/>
        <end position="1498"/>
    </location>
</feature>
<dbReference type="InterPro" id="IPR009030">
    <property type="entry name" value="Growth_fac_rcpt_cys_sf"/>
</dbReference>
<feature type="repeat" description="LDL-receptor class B" evidence="14">
    <location>
        <begin position="952"/>
        <end position="995"/>
    </location>
</feature>
<dbReference type="FunFam" id="4.10.400.10:FF:000007">
    <property type="entry name" value="Low density lipoprotein receptor-related protein 1"/>
    <property type="match status" value="1"/>
</dbReference>
<dbReference type="PROSITE" id="PS00022">
    <property type="entry name" value="EGF_1"/>
    <property type="match status" value="1"/>
</dbReference>
<evidence type="ECO:0000256" key="8">
    <source>
        <dbReference type="ARBA" id="ARBA00023136"/>
    </source>
</evidence>
<feature type="disulfide bond" evidence="13">
    <location>
        <begin position="392"/>
        <end position="407"/>
    </location>
</feature>
<keyword evidence="17" id="KW-1185">Reference proteome</keyword>
<dbReference type="FunFam" id="2.120.10.30:FF:000035">
    <property type="entry name" value="Low-density lipoprotein receptor-related protein 2"/>
    <property type="match status" value="1"/>
</dbReference>
<comment type="caution">
    <text evidence="12">Lacks conserved residue(s) required for the propagation of feature annotation.</text>
</comment>
<feature type="repeat" description="LDL-receptor class B" evidence="14">
    <location>
        <begin position="996"/>
        <end position="1038"/>
    </location>
</feature>
<feature type="disulfide bond" evidence="12">
    <location>
        <begin position="743"/>
        <end position="753"/>
    </location>
</feature>
<feature type="disulfide bond" evidence="13">
    <location>
        <begin position="1551"/>
        <end position="1569"/>
    </location>
</feature>
<evidence type="ECO:0000256" key="1">
    <source>
        <dbReference type="ARBA" id="ARBA00004167"/>
    </source>
</evidence>
<dbReference type="InterPro" id="IPR011042">
    <property type="entry name" value="6-blade_b-propeller_TolB-like"/>
</dbReference>
<dbReference type="Pfam" id="PF12662">
    <property type="entry name" value="cEGF"/>
    <property type="match status" value="1"/>
</dbReference>
<dbReference type="PROSITE" id="PS01186">
    <property type="entry name" value="EGF_2"/>
    <property type="match status" value="3"/>
</dbReference>
<protein>
    <recommendedName>
        <fullName evidence="15">EGF-like domain-containing protein</fullName>
    </recommendedName>
</protein>
<dbReference type="InterPro" id="IPR026823">
    <property type="entry name" value="cEGF"/>
</dbReference>
<evidence type="ECO:0000256" key="4">
    <source>
        <dbReference type="ARBA" id="ARBA00022692"/>
    </source>
</evidence>
<feature type="disulfide bond" evidence="13">
    <location>
        <begin position="1200"/>
        <end position="1215"/>
    </location>
</feature>
<dbReference type="PROSITE" id="PS01187">
    <property type="entry name" value="EGF_CA"/>
    <property type="match status" value="1"/>
</dbReference>
<feature type="repeat" description="LDL-receptor class B" evidence="14">
    <location>
        <begin position="909"/>
        <end position="951"/>
    </location>
</feature>
<evidence type="ECO:0000256" key="11">
    <source>
        <dbReference type="ARBA" id="ARBA00023180"/>
    </source>
</evidence>
<feature type="disulfide bond" evidence="13">
    <location>
        <begin position="519"/>
        <end position="534"/>
    </location>
</feature>
<feature type="disulfide bond" evidence="13">
    <location>
        <begin position="1363"/>
        <end position="1378"/>
    </location>
</feature>
<dbReference type="InterPro" id="IPR023415">
    <property type="entry name" value="LDLR_class-A_CS"/>
</dbReference>
<comment type="subcellular location">
    <subcellularLocation>
        <location evidence="1">Membrane</location>
        <topology evidence="1">Single-pass membrane protein</topology>
    </subcellularLocation>
</comment>
<feature type="disulfide bond" evidence="13">
    <location>
        <begin position="428"/>
        <end position="443"/>
    </location>
</feature>
<dbReference type="InterPro" id="IPR002172">
    <property type="entry name" value="LDrepeatLR_classA_rpt"/>
</dbReference>
<feature type="disulfide bond" evidence="13">
    <location>
        <begin position="500"/>
        <end position="512"/>
    </location>
</feature>
<feature type="disulfide bond" evidence="13">
    <location>
        <begin position="476"/>
        <end position="491"/>
    </location>
</feature>
<dbReference type="STRING" id="225164.V4C597"/>
<dbReference type="Gene3D" id="2.40.128.620">
    <property type="match status" value="1"/>
</dbReference>
<feature type="disulfide bond" evidence="13">
    <location>
        <begin position="507"/>
        <end position="525"/>
    </location>
</feature>
<feature type="disulfide bond" evidence="13">
    <location>
        <begin position="640"/>
        <end position="655"/>
    </location>
</feature>
<evidence type="ECO:0000256" key="3">
    <source>
        <dbReference type="ARBA" id="ARBA00022583"/>
    </source>
</evidence>
<dbReference type="OMA" id="CMDPGNT"/>
<feature type="repeat" description="LDL-receptor class B" evidence="14">
    <location>
        <begin position="1852"/>
        <end position="1895"/>
    </location>
</feature>
<dbReference type="InterPro" id="IPR051221">
    <property type="entry name" value="LDLR-related"/>
</dbReference>
<feature type="disulfide bond" evidence="12">
    <location>
        <begin position="2081"/>
        <end position="2090"/>
    </location>
</feature>
<dbReference type="InterPro" id="IPR018097">
    <property type="entry name" value="EGF_Ca-bd_CS"/>
</dbReference>
<feature type="domain" description="EGF-like" evidence="15">
    <location>
        <begin position="1981"/>
        <end position="2018"/>
    </location>
</feature>
<feature type="disulfide bond" evidence="13">
    <location>
        <begin position="1464"/>
        <end position="1476"/>
    </location>
</feature>
<evidence type="ECO:0000313" key="17">
    <source>
        <dbReference type="Proteomes" id="UP000030746"/>
    </source>
</evidence>
<dbReference type="GO" id="GO:0042562">
    <property type="term" value="F:hormone binding"/>
    <property type="evidence" value="ECO:0007669"/>
    <property type="project" value="TreeGrafter"/>
</dbReference>
<feature type="disulfide bond" evidence="13">
    <location>
        <begin position="1351"/>
        <end position="1369"/>
    </location>
</feature>
<dbReference type="FunFam" id="4.10.400.10:FF:000011">
    <property type="entry name" value="Low-density lipoprotein receptor-related protein 1"/>
    <property type="match status" value="1"/>
</dbReference>
<gene>
    <name evidence="16" type="ORF">LOTGIDRAFT_143634</name>
</gene>
<feature type="disulfide bond" evidence="13">
    <location>
        <begin position="710"/>
        <end position="728"/>
    </location>
</feature>
<dbReference type="InterPro" id="IPR000152">
    <property type="entry name" value="EGF-type_Asp/Asn_hydroxyl_site"/>
</dbReference>
<reference evidence="16 17" key="1">
    <citation type="journal article" date="2013" name="Nature">
        <title>Insights into bilaterian evolution from three spiralian genomes.</title>
        <authorList>
            <person name="Simakov O."/>
            <person name="Marletaz F."/>
            <person name="Cho S.J."/>
            <person name="Edsinger-Gonzales E."/>
            <person name="Havlak P."/>
            <person name="Hellsten U."/>
            <person name="Kuo D.H."/>
            <person name="Larsson T."/>
            <person name="Lv J."/>
            <person name="Arendt D."/>
            <person name="Savage R."/>
            <person name="Osoegawa K."/>
            <person name="de Jong P."/>
            <person name="Grimwood J."/>
            <person name="Chapman J.A."/>
            <person name="Shapiro H."/>
            <person name="Aerts A."/>
            <person name="Otillar R.P."/>
            <person name="Terry A.Y."/>
            <person name="Boore J.L."/>
            <person name="Grigoriev I.V."/>
            <person name="Lindberg D.R."/>
            <person name="Seaver E.C."/>
            <person name="Weisblat D.A."/>
            <person name="Putnam N.H."/>
            <person name="Rokhsar D.S."/>
        </authorList>
    </citation>
    <scope>NUCLEOTIDE SEQUENCE [LARGE SCALE GENOMIC DNA]</scope>
</reference>
<dbReference type="PROSITE" id="PS50068">
    <property type="entry name" value="LDLRA_2"/>
    <property type="match status" value="21"/>
</dbReference>
<dbReference type="PANTHER" id="PTHR22722">
    <property type="entry name" value="LOW-DENSITY LIPOPROTEIN RECEPTOR-RELATED PROTEIN 2-RELATED"/>
    <property type="match status" value="1"/>
</dbReference>
<feature type="repeat" description="LDL-receptor class B" evidence="14">
    <location>
        <begin position="149"/>
        <end position="193"/>
    </location>
</feature>
<name>V4C597_LOTGI</name>
<evidence type="ECO:0000313" key="16">
    <source>
        <dbReference type="EMBL" id="ESO96764.1"/>
    </source>
</evidence>
<dbReference type="HOGENOM" id="CLU_000423_1_0_1"/>
<dbReference type="FunFam" id="2.120.10.30:FF:000132">
    <property type="entry name" value="Uncharacterized protein"/>
    <property type="match status" value="1"/>
</dbReference>
<dbReference type="Pfam" id="PF14670">
    <property type="entry name" value="FXa_inhibition"/>
    <property type="match status" value="1"/>
</dbReference>
<feature type="disulfide bond" evidence="13">
    <location>
        <begin position="1240"/>
        <end position="1255"/>
    </location>
</feature>
<feature type="repeat" description="LDL-receptor class B" evidence="14">
    <location>
        <begin position="1765"/>
        <end position="1807"/>
    </location>
</feature>
<dbReference type="RefSeq" id="XP_009052539.1">
    <property type="nucleotide sequence ID" value="XM_009054291.1"/>
</dbReference>
<proteinExistence type="predicted"/>
<dbReference type="Proteomes" id="UP000030746">
    <property type="component" value="Unassembled WGS sequence"/>
</dbReference>